<dbReference type="RefSeq" id="WP_376983694.1">
    <property type="nucleotide sequence ID" value="NZ_JBHRWW010000002.1"/>
</dbReference>
<feature type="region of interest" description="Disordered" evidence="6">
    <location>
        <begin position="1"/>
        <end position="26"/>
    </location>
</feature>
<keyword evidence="5" id="KW-0046">Antibiotic resistance</keyword>
<accession>A0ABV7WDK8</accession>
<feature type="domain" description="ABC transporter" evidence="7">
    <location>
        <begin position="28"/>
        <end position="257"/>
    </location>
</feature>
<dbReference type="Pfam" id="PF00005">
    <property type="entry name" value="ABC_tran"/>
    <property type="match status" value="1"/>
</dbReference>
<feature type="compositionally biased region" description="Low complexity" evidence="6">
    <location>
        <begin position="11"/>
        <end position="26"/>
    </location>
</feature>
<dbReference type="GO" id="GO:0005524">
    <property type="term" value="F:ATP binding"/>
    <property type="evidence" value="ECO:0007669"/>
    <property type="project" value="UniProtKB-KW"/>
</dbReference>
<dbReference type="EMBL" id="JBHRWW010000002">
    <property type="protein sequence ID" value="MFC3687557.1"/>
    <property type="molecule type" value="Genomic_DNA"/>
</dbReference>
<dbReference type="Gene3D" id="3.40.50.300">
    <property type="entry name" value="P-loop containing nucleotide triphosphate hydrolases"/>
    <property type="match status" value="1"/>
</dbReference>
<keyword evidence="4 8" id="KW-0067">ATP-binding</keyword>
<evidence type="ECO:0000256" key="2">
    <source>
        <dbReference type="ARBA" id="ARBA00022448"/>
    </source>
</evidence>
<dbReference type="PANTHER" id="PTHR42711">
    <property type="entry name" value="ABC TRANSPORTER ATP-BINDING PROTEIN"/>
    <property type="match status" value="1"/>
</dbReference>
<dbReference type="InterPro" id="IPR017871">
    <property type="entry name" value="ABC_transporter-like_CS"/>
</dbReference>
<dbReference type="InterPro" id="IPR027417">
    <property type="entry name" value="P-loop_NTPase"/>
</dbReference>
<evidence type="ECO:0000256" key="6">
    <source>
        <dbReference type="SAM" id="MobiDB-lite"/>
    </source>
</evidence>
<dbReference type="PANTHER" id="PTHR42711:SF16">
    <property type="entry name" value="ABC TRANSPORTER ATP-BINDING PROTEIN"/>
    <property type="match status" value="1"/>
</dbReference>
<reference evidence="9" key="1">
    <citation type="journal article" date="2019" name="Int. J. Syst. Evol. Microbiol.">
        <title>The Global Catalogue of Microorganisms (GCM) 10K type strain sequencing project: providing services to taxonomists for standard genome sequencing and annotation.</title>
        <authorList>
            <consortium name="The Broad Institute Genomics Platform"/>
            <consortium name="The Broad Institute Genome Sequencing Center for Infectious Disease"/>
            <person name="Wu L."/>
            <person name="Ma J."/>
        </authorList>
    </citation>
    <scope>NUCLEOTIDE SEQUENCE [LARGE SCALE GENOMIC DNA]</scope>
    <source>
        <strain evidence="9">NCAIM B.02333</strain>
    </source>
</reference>
<dbReference type="SUPFAM" id="SSF52540">
    <property type="entry name" value="P-loop containing nucleoside triphosphate hydrolases"/>
    <property type="match status" value="1"/>
</dbReference>
<dbReference type="InterPro" id="IPR003439">
    <property type="entry name" value="ABC_transporter-like_ATP-bd"/>
</dbReference>
<name>A0ABV7WDK8_9MICO</name>
<dbReference type="CDD" id="cd03230">
    <property type="entry name" value="ABC_DR_subfamily_A"/>
    <property type="match status" value="1"/>
</dbReference>
<organism evidence="8 9">
    <name type="scientific">Aquipuribacter hungaricus</name>
    <dbReference type="NCBI Taxonomy" id="545624"/>
    <lineage>
        <taxon>Bacteria</taxon>
        <taxon>Bacillati</taxon>
        <taxon>Actinomycetota</taxon>
        <taxon>Actinomycetes</taxon>
        <taxon>Micrococcales</taxon>
        <taxon>Intrasporangiaceae</taxon>
        <taxon>Aquipuribacter</taxon>
    </lineage>
</organism>
<evidence type="ECO:0000313" key="8">
    <source>
        <dbReference type="EMBL" id="MFC3687557.1"/>
    </source>
</evidence>
<sequence>MTASRVPPATRSSGAPSRAPGAAGTAPVEVVGLRRTHPARPRPVVAVDGVDLRVAAGEVVALCGPNGAGKTSLLDCVSGMRRPDGGTVRVVGVDPYRAGPATRARVGVVLPDLGLPAAAPARAVLAHHAAMHARPRPVAELAERLGVDDLGRTAVRRLSSGQRQRLAVACALVGRPEVLVMDEPTAALDPEGRRAVLTLVREAAEDGCAVLWSSHTLLDVERAADRVLVLARGRVLADGPPDRVTGEEVVRFEAPPGSPLDGLRAALGAGTDVRETSPGSFELRGSRGAQELVSIASWQAGNGARGGITLARPSLEELVLRLGDEQRHAS</sequence>
<comment type="subcellular location">
    <subcellularLocation>
        <location evidence="1">Cell membrane</location>
        <topology evidence="1">Peripheral membrane protein</topology>
    </subcellularLocation>
</comment>
<keyword evidence="3" id="KW-0547">Nucleotide-binding</keyword>
<evidence type="ECO:0000259" key="7">
    <source>
        <dbReference type="PROSITE" id="PS50893"/>
    </source>
</evidence>
<evidence type="ECO:0000256" key="4">
    <source>
        <dbReference type="ARBA" id="ARBA00022840"/>
    </source>
</evidence>
<comment type="caution">
    <text evidence="8">The sequence shown here is derived from an EMBL/GenBank/DDBJ whole genome shotgun (WGS) entry which is preliminary data.</text>
</comment>
<evidence type="ECO:0000313" key="9">
    <source>
        <dbReference type="Proteomes" id="UP001595685"/>
    </source>
</evidence>
<proteinExistence type="predicted"/>
<dbReference type="PROSITE" id="PS50893">
    <property type="entry name" value="ABC_TRANSPORTER_2"/>
    <property type="match status" value="1"/>
</dbReference>
<gene>
    <name evidence="8" type="ORF">ACFOLH_04305</name>
</gene>
<dbReference type="InterPro" id="IPR050763">
    <property type="entry name" value="ABC_transporter_ATP-binding"/>
</dbReference>
<dbReference type="InterPro" id="IPR003593">
    <property type="entry name" value="AAA+_ATPase"/>
</dbReference>
<dbReference type="SMART" id="SM00382">
    <property type="entry name" value="AAA"/>
    <property type="match status" value="1"/>
</dbReference>
<evidence type="ECO:0000256" key="5">
    <source>
        <dbReference type="ARBA" id="ARBA00023251"/>
    </source>
</evidence>
<keyword evidence="9" id="KW-1185">Reference proteome</keyword>
<evidence type="ECO:0000256" key="3">
    <source>
        <dbReference type="ARBA" id="ARBA00022741"/>
    </source>
</evidence>
<keyword evidence="2" id="KW-0813">Transport</keyword>
<dbReference type="Proteomes" id="UP001595685">
    <property type="component" value="Unassembled WGS sequence"/>
</dbReference>
<dbReference type="PROSITE" id="PS00211">
    <property type="entry name" value="ABC_TRANSPORTER_1"/>
    <property type="match status" value="1"/>
</dbReference>
<protein>
    <submittedName>
        <fullName evidence="8">ABC transporter ATP-binding protein</fullName>
    </submittedName>
</protein>
<evidence type="ECO:0000256" key="1">
    <source>
        <dbReference type="ARBA" id="ARBA00004202"/>
    </source>
</evidence>